<protein>
    <submittedName>
        <fullName evidence="1">Uncharacterized protein</fullName>
    </submittedName>
</protein>
<dbReference type="EMBL" id="BGPR01013460">
    <property type="protein sequence ID" value="GBN60785.1"/>
    <property type="molecule type" value="Genomic_DNA"/>
</dbReference>
<evidence type="ECO:0000313" key="1">
    <source>
        <dbReference type="EMBL" id="GBN60785.1"/>
    </source>
</evidence>
<comment type="caution">
    <text evidence="1">The sequence shown here is derived from an EMBL/GenBank/DDBJ whole genome shotgun (WGS) entry which is preliminary data.</text>
</comment>
<keyword evidence="2" id="KW-1185">Reference proteome</keyword>
<sequence length="104" mass="12464">MLSPHMANCRCQMCGKSIGHSPHRSAFRQMTASLKPYSLLQIRSEIFFANPLKRQESFLPRSRSLWHRERIRRQFLNGRYCGFTLQSEIQEMYIIRFFIDHNRA</sequence>
<dbReference type="AlphaFoldDB" id="A0A4Y2Q997"/>
<reference evidence="1 2" key="1">
    <citation type="journal article" date="2019" name="Sci. Rep.">
        <title>Orb-weaving spider Araneus ventricosus genome elucidates the spidroin gene catalogue.</title>
        <authorList>
            <person name="Kono N."/>
            <person name="Nakamura H."/>
            <person name="Ohtoshi R."/>
            <person name="Moran D.A.P."/>
            <person name="Shinohara A."/>
            <person name="Yoshida Y."/>
            <person name="Fujiwara M."/>
            <person name="Mori M."/>
            <person name="Tomita M."/>
            <person name="Arakawa K."/>
        </authorList>
    </citation>
    <scope>NUCLEOTIDE SEQUENCE [LARGE SCALE GENOMIC DNA]</scope>
</reference>
<organism evidence="1 2">
    <name type="scientific">Araneus ventricosus</name>
    <name type="common">Orbweaver spider</name>
    <name type="synonym">Epeira ventricosa</name>
    <dbReference type="NCBI Taxonomy" id="182803"/>
    <lineage>
        <taxon>Eukaryota</taxon>
        <taxon>Metazoa</taxon>
        <taxon>Ecdysozoa</taxon>
        <taxon>Arthropoda</taxon>
        <taxon>Chelicerata</taxon>
        <taxon>Arachnida</taxon>
        <taxon>Araneae</taxon>
        <taxon>Araneomorphae</taxon>
        <taxon>Entelegynae</taxon>
        <taxon>Araneoidea</taxon>
        <taxon>Araneidae</taxon>
        <taxon>Araneus</taxon>
    </lineage>
</organism>
<accession>A0A4Y2Q997</accession>
<gene>
    <name evidence="1" type="ORF">AVEN_118114_1</name>
</gene>
<evidence type="ECO:0000313" key="2">
    <source>
        <dbReference type="Proteomes" id="UP000499080"/>
    </source>
</evidence>
<dbReference type="Proteomes" id="UP000499080">
    <property type="component" value="Unassembled WGS sequence"/>
</dbReference>
<name>A0A4Y2Q997_ARAVE</name>
<proteinExistence type="predicted"/>